<feature type="non-terminal residue" evidence="1">
    <location>
        <position position="196"/>
    </location>
</feature>
<dbReference type="Proteomes" id="UP000593572">
    <property type="component" value="Unassembled WGS sequence"/>
</dbReference>
<dbReference type="EMBL" id="JABEZX010000011">
    <property type="protein sequence ID" value="MBA0570856.1"/>
    <property type="molecule type" value="Genomic_DNA"/>
</dbReference>
<reference evidence="1 2" key="1">
    <citation type="journal article" date="2019" name="Genome Biol. Evol.">
        <title>Insights into the evolution of the New World diploid cottons (Gossypium, subgenus Houzingenia) based on genome sequencing.</title>
        <authorList>
            <person name="Grover C.E."/>
            <person name="Arick M.A. 2nd"/>
            <person name="Thrash A."/>
            <person name="Conover J.L."/>
            <person name="Sanders W.S."/>
            <person name="Peterson D.G."/>
            <person name="Frelichowski J.E."/>
            <person name="Scheffler J.A."/>
            <person name="Scheffler B.E."/>
            <person name="Wendel J.F."/>
        </authorList>
    </citation>
    <scope>NUCLEOTIDE SEQUENCE [LARGE SCALE GENOMIC DNA]</scope>
    <source>
        <strain evidence="1">157</strain>
        <tissue evidence="1">Leaf</tissue>
    </source>
</reference>
<protein>
    <submittedName>
        <fullName evidence="1">Uncharacterized protein</fullName>
    </submittedName>
</protein>
<sequence length="196" mass="22232">IDTDFTLSLRSPALSDSNSNIWSSVNRIRKWLKVSVSEIKALCELFKRISNAIIDDGLINKGCATINFPRVFHEYSNQYKLNIVSLLEPRVSGFKADAISAKLGLEKSPRVEAIGFSGGICTNRQKRKTLWRDLSLSIPFGQSPWLAIADFDAILFSEEKKARFVKGRRCPFFGDFKDKAQLQDLGFWGPPFTWHQ</sequence>
<keyword evidence="2" id="KW-1185">Reference proteome</keyword>
<feature type="non-terminal residue" evidence="1">
    <location>
        <position position="1"/>
    </location>
</feature>
<gene>
    <name evidence="1" type="ORF">Golob_004462</name>
</gene>
<dbReference type="AlphaFoldDB" id="A0A7J8N1R0"/>
<proteinExistence type="predicted"/>
<evidence type="ECO:0000313" key="2">
    <source>
        <dbReference type="Proteomes" id="UP000593572"/>
    </source>
</evidence>
<accession>A0A7J8N1R0</accession>
<name>A0A7J8N1R0_9ROSI</name>
<evidence type="ECO:0000313" key="1">
    <source>
        <dbReference type="EMBL" id="MBA0570856.1"/>
    </source>
</evidence>
<comment type="caution">
    <text evidence="1">The sequence shown here is derived from an EMBL/GenBank/DDBJ whole genome shotgun (WGS) entry which is preliminary data.</text>
</comment>
<organism evidence="1 2">
    <name type="scientific">Gossypium lobatum</name>
    <dbReference type="NCBI Taxonomy" id="34289"/>
    <lineage>
        <taxon>Eukaryota</taxon>
        <taxon>Viridiplantae</taxon>
        <taxon>Streptophyta</taxon>
        <taxon>Embryophyta</taxon>
        <taxon>Tracheophyta</taxon>
        <taxon>Spermatophyta</taxon>
        <taxon>Magnoliopsida</taxon>
        <taxon>eudicotyledons</taxon>
        <taxon>Gunneridae</taxon>
        <taxon>Pentapetalae</taxon>
        <taxon>rosids</taxon>
        <taxon>malvids</taxon>
        <taxon>Malvales</taxon>
        <taxon>Malvaceae</taxon>
        <taxon>Malvoideae</taxon>
        <taxon>Gossypium</taxon>
    </lineage>
</organism>